<protein>
    <submittedName>
        <fullName evidence="1">Uncharacterized protein</fullName>
    </submittedName>
</protein>
<proteinExistence type="predicted"/>
<dbReference type="RefSeq" id="WP_380623732.1">
    <property type="nucleotide sequence ID" value="NZ_JBHSDK010000028.1"/>
</dbReference>
<gene>
    <name evidence="1" type="ORF">ACFPET_18070</name>
</gene>
<dbReference type="EMBL" id="JBHSDK010000028">
    <property type="protein sequence ID" value="MFC4337113.1"/>
    <property type="molecule type" value="Genomic_DNA"/>
</dbReference>
<evidence type="ECO:0000313" key="2">
    <source>
        <dbReference type="Proteomes" id="UP001595823"/>
    </source>
</evidence>
<sequence>MHLSPLQKYLLVPLTAIAVVAAFTIPHLLNQDEVETWSVAAKEIRLRAEVSDAFQDHRPDFAWKVRPDLDAASHEAQFDAPDLGGQVTLRWQDGIEPTGLDITVSENAYRMRHDIEFRYDVLPETMTTVCAYLEFPTPFAGERQTGELCAQQVYGHDRKTGGEYINAVRQVNWTPNVQDRVDVDSIGLTGLADDPDGRTWSHLRSPMFQAARSGDCDSLSYMPLTLHRLAPAWTSPKIPFYVNRCAPVDWVSGGPERNEKGVELTGPISPQDTWLMLGKDYYYTGTDVMSLSWQNSATLGVVLCKAPGDFKCVDERS</sequence>
<evidence type="ECO:0000313" key="1">
    <source>
        <dbReference type="EMBL" id="MFC4337113.1"/>
    </source>
</evidence>
<organism evidence="1 2">
    <name type="scientific">Salininema proteolyticum</name>
    <dbReference type="NCBI Taxonomy" id="1607685"/>
    <lineage>
        <taxon>Bacteria</taxon>
        <taxon>Bacillati</taxon>
        <taxon>Actinomycetota</taxon>
        <taxon>Actinomycetes</taxon>
        <taxon>Glycomycetales</taxon>
        <taxon>Glycomycetaceae</taxon>
        <taxon>Salininema</taxon>
    </lineage>
</organism>
<comment type="caution">
    <text evidence="1">The sequence shown here is derived from an EMBL/GenBank/DDBJ whole genome shotgun (WGS) entry which is preliminary data.</text>
</comment>
<accession>A0ABV8U3A7</accession>
<name>A0ABV8U3A7_9ACTN</name>
<keyword evidence="2" id="KW-1185">Reference proteome</keyword>
<dbReference type="Proteomes" id="UP001595823">
    <property type="component" value="Unassembled WGS sequence"/>
</dbReference>
<reference evidence="2" key="1">
    <citation type="journal article" date="2019" name="Int. J. Syst. Evol. Microbiol.">
        <title>The Global Catalogue of Microorganisms (GCM) 10K type strain sequencing project: providing services to taxonomists for standard genome sequencing and annotation.</title>
        <authorList>
            <consortium name="The Broad Institute Genomics Platform"/>
            <consortium name="The Broad Institute Genome Sequencing Center for Infectious Disease"/>
            <person name="Wu L."/>
            <person name="Ma J."/>
        </authorList>
    </citation>
    <scope>NUCLEOTIDE SEQUENCE [LARGE SCALE GENOMIC DNA]</scope>
    <source>
        <strain evidence="2">IBRC-M 10908</strain>
    </source>
</reference>